<dbReference type="InterPro" id="IPR029347">
    <property type="entry name" value="Raptor_N"/>
</dbReference>
<organism evidence="6 7">
    <name type="scientific">Rhodosorus marinus</name>
    <dbReference type="NCBI Taxonomy" id="101924"/>
    <lineage>
        <taxon>Eukaryota</taxon>
        <taxon>Rhodophyta</taxon>
        <taxon>Stylonematophyceae</taxon>
        <taxon>Stylonematales</taxon>
        <taxon>Stylonemataceae</taxon>
        <taxon>Rhodosorus</taxon>
    </lineage>
</organism>
<proteinExistence type="inferred from homology"/>
<feature type="compositionally biased region" description="Polar residues" evidence="4">
    <location>
        <begin position="222"/>
        <end position="242"/>
    </location>
</feature>
<evidence type="ECO:0000256" key="1">
    <source>
        <dbReference type="ARBA" id="ARBA00009257"/>
    </source>
</evidence>
<dbReference type="InterPro" id="IPR015943">
    <property type="entry name" value="WD40/YVTN_repeat-like_dom_sf"/>
</dbReference>
<feature type="compositionally biased region" description="Basic and acidic residues" evidence="4">
    <location>
        <begin position="420"/>
        <end position="429"/>
    </location>
</feature>
<dbReference type="InterPro" id="IPR016024">
    <property type="entry name" value="ARM-type_fold"/>
</dbReference>
<feature type="region of interest" description="Disordered" evidence="4">
    <location>
        <begin position="216"/>
        <end position="242"/>
    </location>
</feature>
<dbReference type="InterPro" id="IPR001680">
    <property type="entry name" value="WD40_rpt"/>
</dbReference>
<sequence>MKSDLNSSILYGTQQHEVLSIKDRNHTKANGEGYTDDVDECDLSDPNSLRSWRVRDRMKTVSVALVLCLNIGVDPPGVVKPNPCARMECWIDPLSMPAQRALDTIGKYLQQQYERWQPRARYKISADPTVEEVRKLCTALRRNAKDERVLLHYNGHGVPLPTTNGEVWVFNRSYTQYIPLSIYDLQMWMGTPSIFVFDCSAAELIVSSFKTFAKHREKEQEQTGAAQGSSPTQPGDENNPSTNPSYKECILLAACASNEILPTNPDVPADLFTACLTTPIKMALRWFAPRSLLGIGIDQLDKIPGRLNDRKTPLGELNWIFTAITDTIAWNVLPRDLFKKLFRQDLLVASLFRNFLLAERIMWTVNCTPVSEPELPSTHSHPLWQSWDYTVEQCLAQLPSMLAAEDASQEQSSPGFGTRGDPRGPREEGQMYSMDSDPQPLPEAFQYTPNTFFEDQMTAFEVWLAMGPEGDQPPEKLPIVLQVLLSQAHRLRALRLLSRFLQIGAWAINHALSVGIFPYVLKLLQSQIPELRRELVFIWGKLLALDTSCVLDLVKENGQVHFVDFLMNASAPPVCLAMSAFVLSVITAKFPDQLQDEEVISACVGVLNHEHPLVRRWACLCFAKRIKSSNVSSQHIVLNPGIRQQLFNLARSDEACDVRTSALGVLMLLVSNLLASGNQMEQVKSDEDLAPRAKQMTMEQMSVLEEVLALLAGIVENDASPLVRREIALGLEEVVTERKADFAALAESGSSESILPDAAQSIISILLILESDPHPIVSSITRRANTAVNFLGDKNNAQREGQKDNTSAEPRKDNVFVSISHMLEAVLNGKGDKHGDQSHDLESVYNTVPFVSSGSLELVNRALEDTPSTYAIFCRSVLNLRYEGPGSLEPYIAEEKVGVKFTSARKQLFESDMKSRWTTETEDKLPANLREVFNLRLGVGELWSSAFLPMDPMLVAGDALGVVSIWNTDTEALETKFGIPRADPQGICGITSLCVLEGNIESPIIAAGAGDGVASIWTRRGSREEERIVSIWNASGSMEWSLTSLNSGQQRTAHGLKMSWNPHRLQLVAAGCEGGILRLWNVASEICGGSIRAFTGESVTALDTRISTCAVGGTSGTVSLVDLGIQEHGSSLVFGSSETSNAHGSAVVAVQQQQINDHLSTVLSAERQGTVKLWDVRNPTQALMESQPLMGELTDMVAHDTLPNVIVVSGSSEVKLIDSQGRTTRELQYHEGFLSQRLSPITSLSLHSRKPVLAVGCADSVVSLYECTDFEN</sequence>
<feature type="domain" description="Raptor N-terminal CASPase-like" evidence="5">
    <location>
        <begin position="57"/>
        <end position="210"/>
    </location>
</feature>
<dbReference type="Gene3D" id="1.25.10.10">
    <property type="entry name" value="Leucine-rich Repeat Variant"/>
    <property type="match status" value="1"/>
</dbReference>
<dbReference type="Proteomes" id="UP001157974">
    <property type="component" value="Unassembled WGS sequence"/>
</dbReference>
<keyword evidence="7" id="KW-1185">Reference proteome</keyword>
<dbReference type="GO" id="GO:0005737">
    <property type="term" value="C:cytoplasm"/>
    <property type="evidence" value="ECO:0007669"/>
    <property type="project" value="TreeGrafter"/>
</dbReference>
<dbReference type="InterPro" id="IPR036322">
    <property type="entry name" value="WD40_repeat_dom_sf"/>
</dbReference>
<protein>
    <recommendedName>
        <fullName evidence="5">Raptor N-terminal CASPase-like domain-containing protein</fullName>
    </recommendedName>
</protein>
<dbReference type="SMART" id="SM00320">
    <property type="entry name" value="WD40"/>
    <property type="match status" value="6"/>
</dbReference>
<evidence type="ECO:0000256" key="3">
    <source>
        <dbReference type="ARBA" id="ARBA00022737"/>
    </source>
</evidence>
<dbReference type="GO" id="GO:0031931">
    <property type="term" value="C:TORC1 complex"/>
    <property type="evidence" value="ECO:0007669"/>
    <property type="project" value="InterPro"/>
</dbReference>
<name>A0AAV8UYU4_9RHOD</name>
<comment type="caution">
    <text evidence="6">The sequence shown here is derived from an EMBL/GenBank/DDBJ whole genome shotgun (WGS) entry which is preliminary data.</text>
</comment>
<evidence type="ECO:0000256" key="2">
    <source>
        <dbReference type="ARBA" id="ARBA00022574"/>
    </source>
</evidence>
<dbReference type="GO" id="GO:0010506">
    <property type="term" value="P:regulation of autophagy"/>
    <property type="evidence" value="ECO:0007669"/>
    <property type="project" value="TreeGrafter"/>
</dbReference>
<accession>A0AAV8UYU4</accession>
<dbReference type="Gene3D" id="2.130.10.10">
    <property type="entry name" value="YVTN repeat-like/Quinoprotein amine dehydrogenase"/>
    <property type="match status" value="2"/>
</dbReference>
<dbReference type="EMBL" id="JAMWBK010000002">
    <property type="protein sequence ID" value="KAJ8907790.1"/>
    <property type="molecule type" value="Genomic_DNA"/>
</dbReference>
<dbReference type="SUPFAM" id="SSF48371">
    <property type="entry name" value="ARM repeat"/>
    <property type="match status" value="1"/>
</dbReference>
<dbReference type="GO" id="GO:0009267">
    <property type="term" value="P:cellular response to starvation"/>
    <property type="evidence" value="ECO:0007669"/>
    <property type="project" value="TreeGrafter"/>
</dbReference>
<keyword evidence="3" id="KW-0677">Repeat</keyword>
<dbReference type="PANTHER" id="PTHR12848">
    <property type="entry name" value="REGULATORY-ASSOCIATED PROTEIN OF MTOR"/>
    <property type="match status" value="1"/>
</dbReference>
<dbReference type="GO" id="GO:0030674">
    <property type="term" value="F:protein-macromolecule adaptor activity"/>
    <property type="evidence" value="ECO:0007669"/>
    <property type="project" value="TreeGrafter"/>
</dbReference>
<evidence type="ECO:0000313" key="6">
    <source>
        <dbReference type="EMBL" id="KAJ8907790.1"/>
    </source>
</evidence>
<feature type="region of interest" description="Disordered" evidence="4">
    <location>
        <begin position="406"/>
        <end position="440"/>
    </location>
</feature>
<dbReference type="SMART" id="SM01302">
    <property type="entry name" value="Raptor_N"/>
    <property type="match status" value="1"/>
</dbReference>
<dbReference type="GO" id="GO:0071230">
    <property type="term" value="P:cellular response to amino acid stimulus"/>
    <property type="evidence" value="ECO:0007669"/>
    <property type="project" value="TreeGrafter"/>
</dbReference>
<gene>
    <name evidence="6" type="ORF">NDN08_007894</name>
</gene>
<dbReference type="InterPro" id="IPR011989">
    <property type="entry name" value="ARM-like"/>
</dbReference>
<dbReference type="PANTHER" id="PTHR12848:SF16">
    <property type="entry name" value="REGULATORY-ASSOCIATED PROTEIN OF MTOR"/>
    <property type="match status" value="1"/>
</dbReference>
<evidence type="ECO:0000256" key="4">
    <source>
        <dbReference type="SAM" id="MobiDB-lite"/>
    </source>
</evidence>
<dbReference type="GO" id="GO:0031929">
    <property type="term" value="P:TOR signaling"/>
    <property type="evidence" value="ECO:0007669"/>
    <property type="project" value="InterPro"/>
</dbReference>
<dbReference type="AlphaFoldDB" id="A0AAV8UYU4"/>
<dbReference type="SUPFAM" id="SSF50978">
    <property type="entry name" value="WD40 repeat-like"/>
    <property type="match status" value="1"/>
</dbReference>
<dbReference type="InterPro" id="IPR004083">
    <property type="entry name" value="Raptor"/>
</dbReference>
<comment type="similarity">
    <text evidence="1">Belongs to the WD repeat RAPTOR family.</text>
</comment>
<dbReference type="Pfam" id="PF14538">
    <property type="entry name" value="Raptor_N"/>
    <property type="match status" value="1"/>
</dbReference>
<dbReference type="GO" id="GO:0030307">
    <property type="term" value="P:positive regulation of cell growth"/>
    <property type="evidence" value="ECO:0007669"/>
    <property type="project" value="TreeGrafter"/>
</dbReference>
<reference evidence="6 7" key="1">
    <citation type="journal article" date="2023" name="Nat. Commun.">
        <title>Origin of minicircular mitochondrial genomes in red algae.</title>
        <authorList>
            <person name="Lee Y."/>
            <person name="Cho C.H."/>
            <person name="Lee Y.M."/>
            <person name="Park S.I."/>
            <person name="Yang J.H."/>
            <person name="West J.A."/>
            <person name="Bhattacharya D."/>
            <person name="Yoon H.S."/>
        </authorList>
    </citation>
    <scope>NUCLEOTIDE SEQUENCE [LARGE SCALE GENOMIC DNA]</scope>
    <source>
        <strain evidence="6 7">CCMP1338</strain>
        <tissue evidence="6">Whole cell</tissue>
    </source>
</reference>
<dbReference type="PRINTS" id="PR01547">
    <property type="entry name" value="YEAST176DUF"/>
</dbReference>
<feature type="region of interest" description="Disordered" evidence="4">
    <location>
        <begin position="791"/>
        <end position="811"/>
    </location>
</feature>
<keyword evidence="2" id="KW-0853">WD repeat</keyword>
<evidence type="ECO:0000313" key="7">
    <source>
        <dbReference type="Proteomes" id="UP001157974"/>
    </source>
</evidence>
<evidence type="ECO:0000259" key="5">
    <source>
        <dbReference type="SMART" id="SM01302"/>
    </source>
</evidence>